<comment type="caution">
    <text evidence="1">The sequence shown here is derived from an EMBL/GenBank/DDBJ whole genome shotgun (WGS) entry which is preliminary data.</text>
</comment>
<protein>
    <submittedName>
        <fullName evidence="1">Uncharacterized protein</fullName>
    </submittedName>
</protein>
<dbReference type="SUPFAM" id="SSF48452">
    <property type="entry name" value="TPR-like"/>
    <property type="match status" value="1"/>
</dbReference>
<proteinExistence type="predicted"/>
<dbReference type="InterPro" id="IPR010323">
    <property type="entry name" value="DUF924"/>
</dbReference>
<dbReference type="EMBL" id="JAZAVJ010000012">
    <property type="protein sequence ID" value="KAK7423027.1"/>
    <property type="molecule type" value="Genomic_DNA"/>
</dbReference>
<evidence type="ECO:0000313" key="2">
    <source>
        <dbReference type="Proteomes" id="UP001498476"/>
    </source>
</evidence>
<evidence type="ECO:0000313" key="1">
    <source>
        <dbReference type="EMBL" id="KAK7423027.1"/>
    </source>
</evidence>
<keyword evidence="2" id="KW-1185">Reference proteome</keyword>
<gene>
    <name evidence="1" type="ORF">QQX98_001317</name>
</gene>
<reference evidence="1 2" key="1">
    <citation type="journal article" date="2025" name="Microbiol. Resour. Announc.">
        <title>Draft genome sequences for Neonectria magnoliae and Neonectria punicea, canker pathogens of Liriodendron tulipifera and Acer saccharum in West Virginia.</title>
        <authorList>
            <person name="Petronek H.M."/>
            <person name="Kasson M.T."/>
            <person name="Metheny A.M."/>
            <person name="Stauder C.M."/>
            <person name="Lovett B."/>
            <person name="Lynch S.C."/>
            <person name="Garnas J.R."/>
            <person name="Kasson L.R."/>
            <person name="Stajich J.E."/>
        </authorList>
    </citation>
    <scope>NUCLEOTIDE SEQUENCE [LARGE SCALE GENOMIC DNA]</scope>
    <source>
        <strain evidence="1 2">NRRL 64653</strain>
    </source>
</reference>
<dbReference type="Proteomes" id="UP001498476">
    <property type="component" value="Unassembled WGS sequence"/>
</dbReference>
<dbReference type="Pfam" id="PF06041">
    <property type="entry name" value="DUF924"/>
    <property type="match status" value="1"/>
</dbReference>
<accession>A0ABR1HPC4</accession>
<organism evidence="1 2">
    <name type="scientific">Neonectria punicea</name>
    <dbReference type="NCBI Taxonomy" id="979145"/>
    <lineage>
        <taxon>Eukaryota</taxon>
        <taxon>Fungi</taxon>
        <taxon>Dikarya</taxon>
        <taxon>Ascomycota</taxon>
        <taxon>Pezizomycotina</taxon>
        <taxon>Sordariomycetes</taxon>
        <taxon>Hypocreomycetidae</taxon>
        <taxon>Hypocreales</taxon>
        <taxon>Nectriaceae</taxon>
        <taxon>Neonectria</taxon>
    </lineage>
</organism>
<dbReference type="InterPro" id="IPR011990">
    <property type="entry name" value="TPR-like_helical_dom_sf"/>
</dbReference>
<name>A0ABR1HPC4_9HYPO</name>
<dbReference type="Gene3D" id="1.25.40.10">
    <property type="entry name" value="Tetratricopeptide repeat domain"/>
    <property type="match status" value="1"/>
</dbReference>
<sequence length="306" mass="34155">MSDHRDLNSVITPSLLTLMAEAQLPYSKTGPLDFTEVTASMLGPRFKDACKASTARAALVALSKLSPGGTIPPTLDLMSLLPAPSSRDFPQQCYGLQILLDQASRVLLDGIDGRWQSAYFGPLARQLAGQWYALPGSLRPDTWTRWRDDVGVSSFDYWVVAQLTWSAPFLHAEDLDSQKIGLVLAEETRAAVEAYTGTIDPYRATRDALLKDDLVFLRKVFKGPGEEGSASLSSWAYWWCMIKDAHWPIIERFGRYPYRNGILGRENTAAEQKWLDDTGRVAEAPREIALRVRDDVEKGKWTALTE</sequence>